<evidence type="ECO:0000256" key="4">
    <source>
        <dbReference type="ARBA" id="ARBA00023136"/>
    </source>
</evidence>
<organism evidence="7 8">
    <name type="scientific">Bombardia bombarda</name>
    <dbReference type="NCBI Taxonomy" id="252184"/>
    <lineage>
        <taxon>Eukaryota</taxon>
        <taxon>Fungi</taxon>
        <taxon>Dikarya</taxon>
        <taxon>Ascomycota</taxon>
        <taxon>Pezizomycotina</taxon>
        <taxon>Sordariomycetes</taxon>
        <taxon>Sordariomycetidae</taxon>
        <taxon>Sordariales</taxon>
        <taxon>Lasiosphaeriaceae</taxon>
        <taxon>Bombardia</taxon>
    </lineage>
</organism>
<proteinExistence type="predicted"/>
<dbReference type="PANTHER" id="PTHR31162:SF3">
    <property type="entry name" value="TRANSPORTER_MALIC ACID TRANSPORT PROTEIN, PUTATIVE-RELATED"/>
    <property type="match status" value="1"/>
</dbReference>
<dbReference type="EMBL" id="JAULSR010000006">
    <property type="protein sequence ID" value="KAK0615835.1"/>
    <property type="molecule type" value="Genomic_DNA"/>
</dbReference>
<comment type="subcellular location">
    <subcellularLocation>
        <location evidence="1">Membrane</location>
        <topology evidence="1">Multi-pass membrane protein</topology>
    </subcellularLocation>
</comment>
<dbReference type="PANTHER" id="PTHR31162">
    <property type="entry name" value="MALIC ACID TRANSPORT PROTEIN-RELATED"/>
    <property type="match status" value="1"/>
</dbReference>
<dbReference type="Pfam" id="PF03595">
    <property type="entry name" value="SLAC1"/>
    <property type="match status" value="1"/>
</dbReference>
<dbReference type="Proteomes" id="UP001174934">
    <property type="component" value="Unassembled WGS sequence"/>
</dbReference>
<keyword evidence="3 6" id="KW-1133">Transmembrane helix</keyword>
<evidence type="ECO:0000256" key="1">
    <source>
        <dbReference type="ARBA" id="ARBA00004141"/>
    </source>
</evidence>
<keyword evidence="8" id="KW-1185">Reference proteome</keyword>
<name>A0AA39WI51_9PEZI</name>
<keyword evidence="4 6" id="KW-0472">Membrane</keyword>
<comment type="caution">
    <text evidence="7">The sequence shown here is derived from an EMBL/GenBank/DDBJ whole genome shotgun (WGS) entry which is preliminary data.</text>
</comment>
<dbReference type="InterPro" id="IPR030185">
    <property type="entry name" value="Mae1"/>
</dbReference>
<dbReference type="GO" id="GO:0016020">
    <property type="term" value="C:membrane"/>
    <property type="evidence" value="ECO:0007669"/>
    <property type="project" value="UniProtKB-SubCell"/>
</dbReference>
<keyword evidence="2 6" id="KW-0812">Transmembrane</keyword>
<reference evidence="7" key="1">
    <citation type="submission" date="2023-06" db="EMBL/GenBank/DDBJ databases">
        <title>Genome-scale phylogeny and comparative genomics of the fungal order Sordariales.</title>
        <authorList>
            <consortium name="Lawrence Berkeley National Laboratory"/>
            <person name="Hensen N."/>
            <person name="Bonometti L."/>
            <person name="Westerberg I."/>
            <person name="Brannstrom I.O."/>
            <person name="Guillou S."/>
            <person name="Cros-Aarteil S."/>
            <person name="Calhoun S."/>
            <person name="Haridas S."/>
            <person name="Kuo A."/>
            <person name="Mondo S."/>
            <person name="Pangilinan J."/>
            <person name="Riley R."/>
            <person name="LaButti K."/>
            <person name="Andreopoulos B."/>
            <person name="Lipzen A."/>
            <person name="Chen C."/>
            <person name="Yanf M."/>
            <person name="Daum C."/>
            <person name="Ng V."/>
            <person name="Clum A."/>
            <person name="Steindorff A."/>
            <person name="Ohm R."/>
            <person name="Martin F."/>
            <person name="Silar P."/>
            <person name="Natvig D."/>
            <person name="Lalanne C."/>
            <person name="Gautier V."/>
            <person name="Ament-velasquez S.L."/>
            <person name="Kruys A."/>
            <person name="Hutchinson M.I."/>
            <person name="Powell A.J."/>
            <person name="Barry K."/>
            <person name="Miller A.N."/>
            <person name="Grigoriev I.V."/>
            <person name="Debuchy R."/>
            <person name="Gladieux P."/>
            <person name="Thoren M.H."/>
            <person name="Johannesson H."/>
        </authorList>
    </citation>
    <scope>NUCLEOTIDE SEQUENCE</scope>
    <source>
        <strain evidence="7">SMH3391-2</strain>
    </source>
</reference>
<feature type="region of interest" description="Disordered" evidence="5">
    <location>
        <begin position="1"/>
        <end position="102"/>
    </location>
</feature>
<feature type="transmembrane region" description="Helical" evidence="6">
    <location>
        <begin position="139"/>
        <end position="161"/>
    </location>
</feature>
<dbReference type="GO" id="GO:0015140">
    <property type="term" value="F:malate transmembrane transporter activity"/>
    <property type="evidence" value="ECO:0007669"/>
    <property type="project" value="InterPro"/>
</dbReference>
<sequence length="196" mass="22032">MRHHLHLHSGPSSLFSSRSPSPSPPLNRNRTVDDDNDVDPEMATGAGPPTDTASHSQVGSRKHDDPASSSLNAILSKAANGTSTQRQQQKQQQPRHDHENRKVSIKDRIACYQWTWFTMTMATGGVANCLFSIPFKSQWLNGIGLAFFLLNICLFIINCILISLRFYWRPGSFFNSFTDQLECLFIPAFIVSYVLF</sequence>
<dbReference type="AlphaFoldDB" id="A0AA39WI51"/>
<evidence type="ECO:0000313" key="8">
    <source>
        <dbReference type="Proteomes" id="UP001174934"/>
    </source>
</evidence>
<gene>
    <name evidence="7" type="ORF">B0T17DRAFT_357335</name>
</gene>
<evidence type="ECO:0000256" key="3">
    <source>
        <dbReference type="ARBA" id="ARBA00022989"/>
    </source>
</evidence>
<feature type="compositionally biased region" description="Polar residues" evidence="5">
    <location>
        <begin position="67"/>
        <end position="84"/>
    </location>
</feature>
<dbReference type="InterPro" id="IPR038665">
    <property type="entry name" value="Voltage-dep_anion_channel_sf"/>
</dbReference>
<protein>
    <submittedName>
        <fullName evidence="7">Voltage-dependent anion channel-domain-containing protein</fullName>
    </submittedName>
</protein>
<accession>A0AA39WI51</accession>
<evidence type="ECO:0000256" key="6">
    <source>
        <dbReference type="SAM" id="Phobius"/>
    </source>
</evidence>
<dbReference type="Gene3D" id="1.50.10.150">
    <property type="entry name" value="Voltage-dependent anion channel"/>
    <property type="match status" value="1"/>
</dbReference>
<evidence type="ECO:0000256" key="2">
    <source>
        <dbReference type="ARBA" id="ARBA00022692"/>
    </source>
</evidence>
<evidence type="ECO:0000256" key="5">
    <source>
        <dbReference type="SAM" id="MobiDB-lite"/>
    </source>
</evidence>
<dbReference type="InterPro" id="IPR004695">
    <property type="entry name" value="SLAC1/Mae1/Ssu1/TehA"/>
</dbReference>
<feature type="compositionally biased region" description="Low complexity" evidence="5">
    <location>
        <begin position="8"/>
        <end position="20"/>
    </location>
</feature>
<feature type="transmembrane region" description="Helical" evidence="6">
    <location>
        <begin position="173"/>
        <end position="195"/>
    </location>
</feature>
<feature type="transmembrane region" description="Helical" evidence="6">
    <location>
        <begin position="111"/>
        <end position="133"/>
    </location>
</feature>
<evidence type="ECO:0000313" key="7">
    <source>
        <dbReference type="EMBL" id="KAK0615835.1"/>
    </source>
</evidence>